<dbReference type="CDD" id="cd01898">
    <property type="entry name" value="Obg"/>
    <property type="match status" value="1"/>
</dbReference>
<keyword evidence="5 8" id="KW-0378">Hydrolase</keyword>
<dbReference type="InterPro" id="IPR006169">
    <property type="entry name" value="GTP1_OBG_dom"/>
</dbReference>
<feature type="binding site" evidence="8">
    <location>
        <begin position="318"/>
        <end position="320"/>
    </location>
    <ligand>
        <name>GTP</name>
        <dbReference type="ChEBI" id="CHEBI:37565"/>
    </ligand>
</feature>
<feature type="binding site" evidence="8">
    <location>
        <begin position="167"/>
        <end position="174"/>
    </location>
    <ligand>
        <name>GTP</name>
        <dbReference type="ChEBI" id="CHEBI:37565"/>
    </ligand>
</feature>
<organism evidence="11 12">
    <name type="scientific">Buchnera aphidicola</name>
    <name type="common">Thelaxes californica</name>
    <dbReference type="NCBI Taxonomy" id="1315998"/>
    <lineage>
        <taxon>Bacteria</taxon>
        <taxon>Pseudomonadati</taxon>
        <taxon>Pseudomonadota</taxon>
        <taxon>Gammaproteobacteria</taxon>
        <taxon>Enterobacterales</taxon>
        <taxon>Erwiniaceae</taxon>
        <taxon>Buchnera</taxon>
    </lineage>
</organism>
<dbReference type="GO" id="GO:0005525">
    <property type="term" value="F:GTP binding"/>
    <property type="evidence" value="ECO:0007669"/>
    <property type="project" value="UniProtKB-UniRule"/>
</dbReference>
<comment type="similarity">
    <text evidence="1 8">Belongs to the TRAFAC class OBG-HflX-like GTPase superfamily. OBG GTPase family.</text>
</comment>
<dbReference type="HAMAP" id="MF_01454">
    <property type="entry name" value="GTPase_Obg"/>
    <property type="match status" value="1"/>
</dbReference>
<dbReference type="SUPFAM" id="SSF52540">
    <property type="entry name" value="P-loop containing nucleoside triphosphate hydrolases"/>
    <property type="match status" value="1"/>
</dbReference>
<comment type="cofactor">
    <cofactor evidence="8">
        <name>Mg(2+)</name>
        <dbReference type="ChEBI" id="CHEBI:18420"/>
    </cofactor>
</comment>
<keyword evidence="2 8" id="KW-0963">Cytoplasm</keyword>
<dbReference type="GO" id="GO:0005737">
    <property type="term" value="C:cytoplasm"/>
    <property type="evidence" value="ECO:0007669"/>
    <property type="project" value="UniProtKB-SubCell"/>
</dbReference>
<evidence type="ECO:0000259" key="10">
    <source>
        <dbReference type="PROSITE" id="PS51883"/>
    </source>
</evidence>
<dbReference type="NCBIfam" id="NF008956">
    <property type="entry name" value="PRK12299.1"/>
    <property type="match status" value="1"/>
</dbReference>
<evidence type="ECO:0000256" key="3">
    <source>
        <dbReference type="ARBA" id="ARBA00022723"/>
    </source>
</evidence>
<dbReference type="InterPro" id="IPR027417">
    <property type="entry name" value="P-loop_NTPase"/>
</dbReference>
<keyword evidence="6 8" id="KW-0460">Magnesium</keyword>
<reference evidence="11 12" key="1">
    <citation type="submission" date="2018-12" db="EMBL/GenBank/DDBJ databases">
        <authorList>
            <person name="Chong R.A."/>
        </authorList>
    </citation>
    <scope>NUCLEOTIDE SEQUENCE [LARGE SCALE GENOMIC DNA]</scope>
    <source>
        <strain evidence="11 12">Tca</strain>
    </source>
</reference>
<feature type="domain" description="OBG-type G" evidence="9">
    <location>
        <begin position="161"/>
        <end position="337"/>
    </location>
</feature>
<feature type="binding site" evidence="8">
    <location>
        <begin position="217"/>
        <end position="220"/>
    </location>
    <ligand>
        <name>GTP</name>
        <dbReference type="ChEBI" id="CHEBI:37565"/>
    </ligand>
</feature>
<dbReference type="Pfam" id="PF01926">
    <property type="entry name" value="MMR_HSR1"/>
    <property type="match status" value="1"/>
</dbReference>
<keyword evidence="3 8" id="KW-0479">Metal-binding</keyword>
<proteinExistence type="inferred from homology"/>
<evidence type="ECO:0000256" key="2">
    <source>
        <dbReference type="ARBA" id="ARBA00022490"/>
    </source>
</evidence>
<dbReference type="NCBIfam" id="NF008955">
    <property type="entry name" value="PRK12297.1"/>
    <property type="match status" value="1"/>
</dbReference>
<dbReference type="OrthoDB" id="9807318at2"/>
<dbReference type="RefSeq" id="WP_158353547.1">
    <property type="nucleotide sequence ID" value="NZ_CP034852.1"/>
</dbReference>
<dbReference type="PROSITE" id="PS51883">
    <property type="entry name" value="OBG"/>
    <property type="match status" value="1"/>
</dbReference>
<dbReference type="GO" id="GO:0000287">
    <property type="term" value="F:magnesium ion binding"/>
    <property type="evidence" value="ECO:0007669"/>
    <property type="project" value="InterPro"/>
</dbReference>
<dbReference type="EMBL" id="CP034852">
    <property type="protein sequence ID" value="QCI26827.1"/>
    <property type="molecule type" value="Genomic_DNA"/>
</dbReference>
<feature type="binding site" evidence="8">
    <location>
        <begin position="287"/>
        <end position="290"/>
    </location>
    <ligand>
        <name>GTP</name>
        <dbReference type="ChEBI" id="CHEBI:37565"/>
    </ligand>
</feature>
<dbReference type="Proteomes" id="UP000298782">
    <property type="component" value="Chromosome"/>
</dbReference>
<dbReference type="EC" id="3.6.5.-" evidence="8"/>
<name>A0A4D6YAH9_9GAMM</name>
<keyword evidence="7 8" id="KW-0342">GTP-binding</keyword>
<keyword evidence="12" id="KW-1185">Reference proteome</keyword>
<sequence length="340" mass="38285">MNFIDEVDIDISAGNGGDGCISFRREKYIPKGGPDGGNGGNGGNIWIKIDKNINTLIEYKFKKKFQAQHGQPGQPKKCTGKTGKDLILTVPIGTQIIEYSSNILIADLIENKKEKLLIAKGGWHGLGNVRFKSSTNRTPYKKTLGKKGESKKIKLKLILLADVGTLGMPNVGKSTLIQSITKSNTKIADYPFTTLFPSLGVVYIGPKKNNKKFVIADIPGLIKNAHKGMGLGIQFLQHLERCKILIHIVDLFPTDFSNPINNIEMITNEIHKHSLSLYKKPRWLVFNKIDLFTNTKQKIQFENMLKKYQIKEKYFFISAKEQIGIKNLCNHLWNFLNQKI</sequence>
<feature type="domain" description="Obg" evidence="10">
    <location>
        <begin position="1"/>
        <end position="160"/>
    </location>
</feature>
<comment type="subunit">
    <text evidence="8">Monomer.</text>
</comment>
<dbReference type="InterPro" id="IPR036726">
    <property type="entry name" value="GTP1_OBG_dom_sf"/>
</dbReference>
<gene>
    <name evidence="11" type="primary">cgtA</name>
    <name evidence="8" type="synonym">obg</name>
    <name evidence="11" type="ORF">D9V80_01500</name>
</gene>
<dbReference type="Gene3D" id="2.70.210.12">
    <property type="entry name" value="GTP1/OBG domain"/>
    <property type="match status" value="1"/>
</dbReference>
<dbReference type="Pfam" id="PF01018">
    <property type="entry name" value="GTP1_OBG"/>
    <property type="match status" value="1"/>
</dbReference>
<accession>A0A4D6YAH9</accession>
<dbReference type="AlphaFoldDB" id="A0A4D6YAH9"/>
<feature type="binding site" evidence="8">
    <location>
        <position position="174"/>
    </location>
    <ligand>
        <name>Mg(2+)</name>
        <dbReference type="ChEBI" id="CHEBI:18420"/>
    </ligand>
</feature>
<evidence type="ECO:0000256" key="7">
    <source>
        <dbReference type="ARBA" id="ARBA00023134"/>
    </source>
</evidence>
<dbReference type="PIRSF" id="PIRSF002401">
    <property type="entry name" value="GTP_bd_Obg/CgtA"/>
    <property type="match status" value="1"/>
</dbReference>
<dbReference type="GO" id="GO:0003924">
    <property type="term" value="F:GTPase activity"/>
    <property type="evidence" value="ECO:0007669"/>
    <property type="project" value="UniProtKB-UniRule"/>
</dbReference>
<dbReference type="InterPro" id="IPR006074">
    <property type="entry name" value="GTP1-OBG_CS"/>
</dbReference>
<dbReference type="InterPro" id="IPR014100">
    <property type="entry name" value="GTP-bd_Obg/CgtA"/>
</dbReference>
<dbReference type="InterPro" id="IPR006073">
    <property type="entry name" value="GTP-bd"/>
</dbReference>
<comment type="function">
    <text evidence="8">An essential GTPase which binds GTP, GDP and possibly (p)ppGpp with moderate affinity, with high nucleotide exchange rates and a fairly low GTP hydrolysis rate. Plays a role in control of the cell cycle, stress response, ribosome biogenesis and in those bacteria that undergo differentiation, in morphogenesis control.</text>
</comment>
<protein>
    <recommendedName>
        <fullName evidence="8">GTPase Obg</fullName>
        <ecNumber evidence="8">3.6.5.-</ecNumber>
    </recommendedName>
    <alternativeName>
        <fullName evidence="8">GTP-binding protein Obg</fullName>
    </alternativeName>
</protein>
<keyword evidence="4 8" id="KW-0547">Nucleotide-binding</keyword>
<evidence type="ECO:0000313" key="12">
    <source>
        <dbReference type="Proteomes" id="UP000298782"/>
    </source>
</evidence>
<evidence type="ECO:0000256" key="6">
    <source>
        <dbReference type="ARBA" id="ARBA00022842"/>
    </source>
</evidence>
<evidence type="ECO:0000256" key="8">
    <source>
        <dbReference type="HAMAP-Rule" id="MF_01454"/>
    </source>
</evidence>
<feature type="binding site" evidence="8">
    <location>
        <begin position="192"/>
        <end position="196"/>
    </location>
    <ligand>
        <name>GTP</name>
        <dbReference type="ChEBI" id="CHEBI:37565"/>
    </ligand>
</feature>
<dbReference type="SUPFAM" id="SSF82051">
    <property type="entry name" value="Obg GTP-binding protein N-terminal domain"/>
    <property type="match status" value="1"/>
</dbReference>
<feature type="binding site" evidence="8">
    <location>
        <position position="194"/>
    </location>
    <ligand>
        <name>Mg(2+)</name>
        <dbReference type="ChEBI" id="CHEBI:18420"/>
    </ligand>
</feature>
<dbReference type="PANTHER" id="PTHR11702:SF31">
    <property type="entry name" value="MITOCHONDRIAL RIBOSOME-ASSOCIATED GTPASE 2"/>
    <property type="match status" value="1"/>
</dbReference>
<dbReference type="NCBIfam" id="TIGR02729">
    <property type="entry name" value="Obg_CgtA"/>
    <property type="match status" value="1"/>
</dbReference>
<evidence type="ECO:0000256" key="5">
    <source>
        <dbReference type="ARBA" id="ARBA00022801"/>
    </source>
</evidence>
<dbReference type="GO" id="GO:0042254">
    <property type="term" value="P:ribosome biogenesis"/>
    <property type="evidence" value="ECO:0007669"/>
    <property type="project" value="UniProtKB-UniRule"/>
</dbReference>
<dbReference type="PRINTS" id="PR00326">
    <property type="entry name" value="GTP1OBG"/>
</dbReference>
<dbReference type="Gene3D" id="3.40.50.300">
    <property type="entry name" value="P-loop containing nucleotide triphosphate hydrolases"/>
    <property type="match status" value="1"/>
</dbReference>
<dbReference type="GO" id="GO:0043022">
    <property type="term" value="F:ribosome binding"/>
    <property type="evidence" value="ECO:0007669"/>
    <property type="project" value="UniProtKB-ARBA"/>
</dbReference>
<comment type="subcellular location">
    <subcellularLocation>
        <location evidence="8">Cytoplasm</location>
    </subcellularLocation>
</comment>
<dbReference type="PROSITE" id="PS51710">
    <property type="entry name" value="G_OBG"/>
    <property type="match status" value="1"/>
</dbReference>
<dbReference type="PROSITE" id="PS00905">
    <property type="entry name" value="GTP1_OBG"/>
    <property type="match status" value="1"/>
</dbReference>
<dbReference type="InterPro" id="IPR045086">
    <property type="entry name" value="OBG_GTPase"/>
</dbReference>
<dbReference type="FunFam" id="2.70.210.12:FF:000001">
    <property type="entry name" value="GTPase Obg"/>
    <property type="match status" value="1"/>
</dbReference>
<reference evidence="11 12" key="2">
    <citation type="submission" date="2019-05" db="EMBL/GenBank/DDBJ databases">
        <title>Genome evolution of the obligate endosymbiont Buchnera aphidicola.</title>
        <authorList>
            <person name="Moran N.A."/>
        </authorList>
    </citation>
    <scope>NUCLEOTIDE SEQUENCE [LARGE SCALE GENOMIC DNA]</scope>
    <source>
        <strain evidence="11 12">Tca</strain>
    </source>
</reference>
<dbReference type="PANTHER" id="PTHR11702">
    <property type="entry name" value="DEVELOPMENTALLY REGULATED GTP-BINDING PROTEIN-RELATED"/>
    <property type="match status" value="1"/>
</dbReference>
<evidence type="ECO:0000256" key="4">
    <source>
        <dbReference type="ARBA" id="ARBA00022741"/>
    </source>
</evidence>
<evidence type="ECO:0000256" key="1">
    <source>
        <dbReference type="ARBA" id="ARBA00007699"/>
    </source>
</evidence>
<evidence type="ECO:0000313" key="11">
    <source>
        <dbReference type="EMBL" id="QCI26827.1"/>
    </source>
</evidence>
<evidence type="ECO:0000259" key="9">
    <source>
        <dbReference type="PROSITE" id="PS51710"/>
    </source>
</evidence>
<dbReference type="InterPro" id="IPR031167">
    <property type="entry name" value="G_OBG"/>
</dbReference>